<gene>
    <name evidence="2" type="ORF">GCM10022254_50580</name>
</gene>
<proteinExistence type="predicted"/>
<dbReference type="EMBL" id="BAABAS010000019">
    <property type="protein sequence ID" value="GAA4237699.1"/>
    <property type="molecule type" value="Genomic_DNA"/>
</dbReference>
<comment type="caution">
    <text evidence="2">The sequence shown here is derived from an EMBL/GenBank/DDBJ whole genome shotgun (WGS) entry which is preliminary data.</text>
</comment>
<dbReference type="Proteomes" id="UP001501710">
    <property type="component" value="Unassembled WGS sequence"/>
</dbReference>
<name>A0ABP8CD63_9ACTN</name>
<dbReference type="RefSeq" id="WP_344900834.1">
    <property type="nucleotide sequence ID" value="NZ_BAABAS010000019.1"/>
</dbReference>
<evidence type="ECO:0000313" key="2">
    <source>
        <dbReference type="EMBL" id="GAA4237699.1"/>
    </source>
</evidence>
<accession>A0ABP8CD63</accession>
<organism evidence="2 3">
    <name type="scientific">Actinomadura meridiana</name>
    <dbReference type="NCBI Taxonomy" id="559626"/>
    <lineage>
        <taxon>Bacteria</taxon>
        <taxon>Bacillati</taxon>
        <taxon>Actinomycetota</taxon>
        <taxon>Actinomycetes</taxon>
        <taxon>Streptosporangiales</taxon>
        <taxon>Thermomonosporaceae</taxon>
        <taxon>Actinomadura</taxon>
    </lineage>
</organism>
<sequence length="232" mass="24814">MLAALCYPFRRRIYAATGLPRYSTTTTVEPRPPVPFTCKTGLNPFAAPATGLTGPGAVATARILALTALEEHSDSSLVVIPRPDATALFGLGEDELLDDDTAALFIPGNLDAALAYLETELAIRQNTGATDGRRLLLVADCESESQRIQSLFDRHPGGACAILLGPWTGEQAATDDEGLVDAPPALASALPDRLPTMSRIEARDRLLSALARQIQDQKPAPRRRPAPRHSEL</sequence>
<evidence type="ECO:0000313" key="3">
    <source>
        <dbReference type="Proteomes" id="UP001501710"/>
    </source>
</evidence>
<feature type="compositionally biased region" description="Basic residues" evidence="1">
    <location>
        <begin position="220"/>
        <end position="232"/>
    </location>
</feature>
<feature type="region of interest" description="Disordered" evidence="1">
    <location>
        <begin position="210"/>
        <end position="232"/>
    </location>
</feature>
<keyword evidence="3" id="KW-1185">Reference proteome</keyword>
<protein>
    <submittedName>
        <fullName evidence="2">Uncharacterized protein</fullName>
    </submittedName>
</protein>
<reference evidence="3" key="1">
    <citation type="journal article" date="2019" name="Int. J. Syst. Evol. Microbiol.">
        <title>The Global Catalogue of Microorganisms (GCM) 10K type strain sequencing project: providing services to taxonomists for standard genome sequencing and annotation.</title>
        <authorList>
            <consortium name="The Broad Institute Genomics Platform"/>
            <consortium name="The Broad Institute Genome Sequencing Center for Infectious Disease"/>
            <person name="Wu L."/>
            <person name="Ma J."/>
        </authorList>
    </citation>
    <scope>NUCLEOTIDE SEQUENCE [LARGE SCALE GENOMIC DNA]</scope>
    <source>
        <strain evidence="3">JCM 17440</strain>
    </source>
</reference>
<evidence type="ECO:0000256" key="1">
    <source>
        <dbReference type="SAM" id="MobiDB-lite"/>
    </source>
</evidence>